<gene>
    <name evidence="2" type="ORF">E4U42_001706</name>
</gene>
<organism evidence="2 3">
    <name type="scientific">Claviceps africana</name>
    <dbReference type="NCBI Taxonomy" id="83212"/>
    <lineage>
        <taxon>Eukaryota</taxon>
        <taxon>Fungi</taxon>
        <taxon>Dikarya</taxon>
        <taxon>Ascomycota</taxon>
        <taxon>Pezizomycotina</taxon>
        <taxon>Sordariomycetes</taxon>
        <taxon>Hypocreomycetidae</taxon>
        <taxon>Hypocreales</taxon>
        <taxon>Clavicipitaceae</taxon>
        <taxon>Claviceps</taxon>
    </lineage>
</organism>
<evidence type="ECO:0000313" key="2">
    <source>
        <dbReference type="EMBL" id="KAG5912917.1"/>
    </source>
</evidence>
<accession>A0A8K0IZ95</accession>
<sequence length="203" mass="21541">PAYAPELACVVAGVAAGGTVPNITSVITSVNRSVFAGLIPAGVLGLANQYELAGPVIDDHLLPRHRHDFYQARHACFVGDMVRFAGRDILAMFDDGSLVYTHPLARRLMDDNALGHHVPRIPLFLYKAVEDEVSPVGDTDRLVDWYCAGAGRGGAATVQYDRVPLAGHATLAAVGSQKAILWLEAVMGGQSTDGFGLFKCRGG</sequence>
<dbReference type="OrthoDB" id="2373480at2759"/>
<reference evidence="2" key="1">
    <citation type="journal article" date="2020" name="bioRxiv">
        <title>Whole genome comparisons of ergot fungi reveals the divergence and evolution of species within the genus Claviceps are the result of varying mechanisms driving genome evolution and host range expansion.</title>
        <authorList>
            <person name="Wyka S.A."/>
            <person name="Mondo S.J."/>
            <person name="Liu M."/>
            <person name="Dettman J."/>
            <person name="Nalam V."/>
            <person name="Broders K.D."/>
        </authorList>
    </citation>
    <scope>NUCLEOTIDE SEQUENCE</scope>
    <source>
        <strain evidence="2">CCC 489</strain>
    </source>
</reference>
<dbReference type="InterPro" id="IPR005152">
    <property type="entry name" value="Lipase_secreted"/>
</dbReference>
<dbReference type="PANTHER" id="PTHR34853">
    <property type="match status" value="1"/>
</dbReference>
<dbReference type="Pfam" id="PF03583">
    <property type="entry name" value="LIP"/>
    <property type="match status" value="1"/>
</dbReference>
<keyword evidence="3" id="KW-1185">Reference proteome</keyword>
<protein>
    <submittedName>
        <fullName evidence="2">Uncharacterized protein</fullName>
    </submittedName>
</protein>
<evidence type="ECO:0000313" key="3">
    <source>
        <dbReference type="Proteomes" id="UP000811619"/>
    </source>
</evidence>
<evidence type="ECO:0000256" key="1">
    <source>
        <dbReference type="ARBA" id="ARBA00022801"/>
    </source>
</evidence>
<dbReference type="GO" id="GO:0016042">
    <property type="term" value="P:lipid catabolic process"/>
    <property type="evidence" value="ECO:0007669"/>
    <property type="project" value="InterPro"/>
</dbReference>
<keyword evidence="1" id="KW-0378">Hydrolase</keyword>
<name>A0A8K0IZ95_9HYPO</name>
<feature type="non-terminal residue" evidence="2">
    <location>
        <position position="1"/>
    </location>
</feature>
<dbReference type="Proteomes" id="UP000811619">
    <property type="component" value="Unassembled WGS sequence"/>
</dbReference>
<comment type="caution">
    <text evidence="2">The sequence shown here is derived from an EMBL/GenBank/DDBJ whole genome shotgun (WGS) entry which is preliminary data.</text>
</comment>
<dbReference type="Gene3D" id="1.10.260.130">
    <property type="match status" value="1"/>
</dbReference>
<dbReference type="PANTHER" id="PTHR34853:SF5">
    <property type="entry name" value="LIP-DOMAIN-CONTAINING PROTEIN-RELATED"/>
    <property type="match status" value="1"/>
</dbReference>
<dbReference type="GO" id="GO:0004806">
    <property type="term" value="F:triacylglycerol lipase activity"/>
    <property type="evidence" value="ECO:0007669"/>
    <property type="project" value="InterPro"/>
</dbReference>
<proteinExistence type="predicted"/>
<dbReference type="AlphaFoldDB" id="A0A8K0IZ95"/>
<dbReference type="EMBL" id="SRPY01001515">
    <property type="protein sequence ID" value="KAG5912917.1"/>
    <property type="molecule type" value="Genomic_DNA"/>
</dbReference>